<reference evidence="1" key="1">
    <citation type="submission" date="2024-04" db="EMBL/GenBank/DDBJ databases">
        <title>Complete genome sequence of Sphingobacterium thalpophiium BAA-1094.</title>
        <authorList>
            <person name="Adaikpoh B.I."/>
        </authorList>
    </citation>
    <scope>NUCLEOTIDE SEQUENCE</scope>
    <source>
        <strain evidence="1">BAA-1094</strain>
    </source>
</reference>
<sequence length="220" mass="23905">MKKFMLIVAIALIFVACNNSTSKNTHADHTVPVAADTATTNVDKSKGDSALTKEAARVNNTAAKIEPSAGKVDVTAASNPFAGLYSAYFALKDALVKDNGAAAQTAAKGIQAAIAKLNNEQLDAVQGKLWKEYQRKLAFDTEHIAGITENEHQREHFVTLSKNMYVLMKSVKPEAPVYYQHCPMYRDGKGANWLSTQKKIENPYLGQSMATCGSIVETIH</sequence>
<evidence type="ECO:0000313" key="1">
    <source>
        <dbReference type="EMBL" id="WZN58066.1"/>
    </source>
</evidence>
<gene>
    <name evidence="1" type="ORF">AACH28_11085</name>
</gene>
<name>A0ACD5C883_9SPHI</name>
<proteinExistence type="predicted"/>
<organism evidence="1 2">
    <name type="scientific">Sphingobacterium thalpophilum</name>
    <dbReference type="NCBI Taxonomy" id="259"/>
    <lineage>
        <taxon>Bacteria</taxon>
        <taxon>Pseudomonadati</taxon>
        <taxon>Bacteroidota</taxon>
        <taxon>Sphingobacteriia</taxon>
        <taxon>Sphingobacteriales</taxon>
        <taxon>Sphingobacteriaceae</taxon>
        <taxon>Sphingobacterium</taxon>
    </lineage>
</organism>
<evidence type="ECO:0000313" key="2">
    <source>
        <dbReference type="Proteomes" id="UP001485301"/>
    </source>
</evidence>
<accession>A0ACD5C883</accession>
<dbReference type="EMBL" id="CP151087">
    <property type="protein sequence ID" value="WZN58066.1"/>
    <property type="molecule type" value="Genomic_DNA"/>
</dbReference>
<keyword evidence="2" id="KW-1185">Reference proteome</keyword>
<dbReference type="Proteomes" id="UP001485301">
    <property type="component" value="Chromosome"/>
</dbReference>
<protein>
    <submittedName>
        <fullName evidence="1">DUF3347 domain-containing protein</fullName>
    </submittedName>
</protein>